<dbReference type="EC" id="4.2.3.-" evidence="4"/>
<dbReference type="EMBL" id="JAUIQD010000005">
    <property type="protein sequence ID" value="KAK3350220.1"/>
    <property type="molecule type" value="Genomic_DNA"/>
</dbReference>
<evidence type="ECO:0000313" key="5">
    <source>
        <dbReference type="EMBL" id="KAK3350220.1"/>
    </source>
</evidence>
<evidence type="ECO:0000313" key="6">
    <source>
        <dbReference type="Proteomes" id="UP001275084"/>
    </source>
</evidence>
<dbReference type="Proteomes" id="UP001275084">
    <property type="component" value="Unassembled WGS sequence"/>
</dbReference>
<keyword evidence="4" id="KW-0479">Metal-binding</keyword>
<dbReference type="PANTHER" id="PTHR35201">
    <property type="entry name" value="TERPENE SYNTHASE"/>
    <property type="match status" value="1"/>
</dbReference>
<sequence length="335" mass="38261">MAMTTVDVLTKQLKGQTLRLPNLSGFYSQWPYEISPHFDHLKQTIESKIQEWISPSDEPVRMKARRVDLPVFCATWYPRASLDRLETMAWYSMWLFLWDDVVEDSAIPTAANTNTLKVEWLHEQALKYVAFHLGLSGEAEEPLPPTKYCTLFRHAAAPLREACTVVERARFYAALQEYMECCEVESGYVRRGELPSTGEYWKHRLGTSSVNTYSALGEYMSGGHIPQQLFDTPELKTMWFELNRHIVTMNDVVSLKKEIGKSLHSLVPIVINETGADLDTVVASSIEILRISGENIDCMAERLLAMTENDPQARASVEAYIGPFWTNMTGSYWWS</sequence>
<proteinExistence type="inferred from homology"/>
<dbReference type="InterPro" id="IPR034686">
    <property type="entry name" value="Terpene_cyclase-like_2"/>
</dbReference>
<keyword evidence="4" id="KW-0456">Lyase</keyword>
<dbReference type="Gene3D" id="1.10.600.10">
    <property type="entry name" value="Farnesyl Diphosphate Synthase"/>
    <property type="match status" value="1"/>
</dbReference>
<reference evidence="5" key="2">
    <citation type="submission" date="2023-06" db="EMBL/GenBank/DDBJ databases">
        <authorList>
            <consortium name="Lawrence Berkeley National Laboratory"/>
            <person name="Haridas S."/>
            <person name="Hensen N."/>
            <person name="Bonometti L."/>
            <person name="Westerberg I."/>
            <person name="Brannstrom I.O."/>
            <person name="Guillou S."/>
            <person name="Cros-Aarteil S."/>
            <person name="Calhoun S."/>
            <person name="Kuo A."/>
            <person name="Mondo S."/>
            <person name="Pangilinan J."/>
            <person name="Riley R."/>
            <person name="Labutti K."/>
            <person name="Andreopoulos B."/>
            <person name="Lipzen A."/>
            <person name="Chen C."/>
            <person name="Yanf M."/>
            <person name="Daum C."/>
            <person name="Ng V."/>
            <person name="Clum A."/>
            <person name="Steindorff A."/>
            <person name="Ohm R."/>
            <person name="Martin F."/>
            <person name="Silar P."/>
            <person name="Natvig D."/>
            <person name="Lalanne C."/>
            <person name="Gautier V."/>
            <person name="Ament-Velasquez S.L."/>
            <person name="Kruys A."/>
            <person name="Hutchinson M.I."/>
            <person name="Powell A.J."/>
            <person name="Barry K."/>
            <person name="Miller A.N."/>
            <person name="Grigoriev I.V."/>
            <person name="Debuchy R."/>
            <person name="Gladieux P."/>
            <person name="Thoren M.H."/>
            <person name="Johannesson H."/>
        </authorList>
    </citation>
    <scope>NUCLEOTIDE SEQUENCE</scope>
    <source>
        <strain evidence="5">CBS 955.72</strain>
    </source>
</reference>
<comment type="caution">
    <text evidence="5">The sequence shown here is derived from an EMBL/GenBank/DDBJ whole genome shotgun (WGS) entry which is preliminary data.</text>
</comment>
<dbReference type="PANTHER" id="PTHR35201:SF4">
    <property type="entry name" value="BETA-PINACENE SYNTHASE-RELATED"/>
    <property type="match status" value="1"/>
</dbReference>
<dbReference type="GO" id="GO:0046872">
    <property type="term" value="F:metal ion binding"/>
    <property type="evidence" value="ECO:0007669"/>
    <property type="project" value="UniProtKB-KW"/>
</dbReference>
<keyword evidence="6" id="KW-1185">Reference proteome</keyword>
<accession>A0AAJ0HG79</accession>
<evidence type="ECO:0000256" key="3">
    <source>
        <dbReference type="ARBA" id="ARBA00022842"/>
    </source>
</evidence>
<evidence type="ECO:0000256" key="1">
    <source>
        <dbReference type="ARBA" id="ARBA00001946"/>
    </source>
</evidence>
<protein>
    <recommendedName>
        <fullName evidence="4">Terpene synthase</fullName>
        <ecNumber evidence="4">4.2.3.-</ecNumber>
    </recommendedName>
</protein>
<dbReference type="InterPro" id="IPR008949">
    <property type="entry name" value="Isoprenoid_synthase_dom_sf"/>
</dbReference>
<name>A0AAJ0HG79_9PEZI</name>
<keyword evidence="3 4" id="KW-0460">Magnesium</keyword>
<dbReference type="Pfam" id="PF19086">
    <property type="entry name" value="Terpene_syn_C_2"/>
    <property type="match status" value="1"/>
</dbReference>
<dbReference type="AlphaFoldDB" id="A0AAJ0HG79"/>
<comment type="cofactor">
    <cofactor evidence="1 4">
        <name>Mg(2+)</name>
        <dbReference type="ChEBI" id="CHEBI:18420"/>
    </cofactor>
</comment>
<evidence type="ECO:0000256" key="4">
    <source>
        <dbReference type="RuleBase" id="RU366034"/>
    </source>
</evidence>
<dbReference type="SUPFAM" id="SSF48576">
    <property type="entry name" value="Terpenoid synthases"/>
    <property type="match status" value="1"/>
</dbReference>
<reference evidence="5" key="1">
    <citation type="journal article" date="2023" name="Mol. Phylogenet. Evol.">
        <title>Genome-scale phylogeny and comparative genomics of the fungal order Sordariales.</title>
        <authorList>
            <person name="Hensen N."/>
            <person name="Bonometti L."/>
            <person name="Westerberg I."/>
            <person name="Brannstrom I.O."/>
            <person name="Guillou S."/>
            <person name="Cros-Aarteil S."/>
            <person name="Calhoun S."/>
            <person name="Haridas S."/>
            <person name="Kuo A."/>
            <person name="Mondo S."/>
            <person name="Pangilinan J."/>
            <person name="Riley R."/>
            <person name="LaButti K."/>
            <person name="Andreopoulos B."/>
            <person name="Lipzen A."/>
            <person name="Chen C."/>
            <person name="Yan M."/>
            <person name="Daum C."/>
            <person name="Ng V."/>
            <person name="Clum A."/>
            <person name="Steindorff A."/>
            <person name="Ohm R.A."/>
            <person name="Martin F."/>
            <person name="Silar P."/>
            <person name="Natvig D.O."/>
            <person name="Lalanne C."/>
            <person name="Gautier V."/>
            <person name="Ament-Velasquez S.L."/>
            <person name="Kruys A."/>
            <person name="Hutchinson M.I."/>
            <person name="Powell A.J."/>
            <person name="Barry K."/>
            <person name="Miller A.N."/>
            <person name="Grigoriev I.V."/>
            <person name="Debuchy R."/>
            <person name="Gladieux P."/>
            <person name="Hiltunen Thoren M."/>
            <person name="Johannesson H."/>
        </authorList>
    </citation>
    <scope>NUCLEOTIDE SEQUENCE</scope>
    <source>
        <strain evidence="5">CBS 955.72</strain>
    </source>
</reference>
<evidence type="ECO:0000256" key="2">
    <source>
        <dbReference type="ARBA" id="ARBA00006333"/>
    </source>
</evidence>
<dbReference type="GO" id="GO:0008299">
    <property type="term" value="P:isoprenoid biosynthetic process"/>
    <property type="evidence" value="ECO:0007669"/>
    <property type="project" value="UniProtKB-ARBA"/>
</dbReference>
<organism evidence="5 6">
    <name type="scientific">Lasiosphaeria hispida</name>
    <dbReference type="NCBI Taxonomy" id="260671"/>
    <lineage>
        <taxon>Eukaryota</taxon>
        <taxon>Fungi</taxon>
        <taxon>Dikarya</taxon>
        <taxon>Ascomycota</taxon>
        <taxon>Pezizomycotina</taxon>
        <taxon>Sordariomycetes</taxon>
        <taxon>Sordariomycetidae</taxon>
        <taxon>Sordariales</taxon>
        <taxon>Lasiosphaeriaceae</taxon>
        <taxon>Lasiosphaeria</taxon>
    </lineage>
</organism>
<comment type="similarity">
    <text evidence="2 4">Belongs to the terpene synthase family.</text>
</comment>
<gene>
    <name evidence="5" type="ORF">B0T25DRAFT_262286</name>
</gene>
<dbReference type="GO" id="GO:0010333">
    <property type="term" value="F:terpene synthase activity"/>
    <property type="evidence" value="ECO:0007669"/>
    <property type="project" value="InterPro"/>
</dbReference>